<dbReference type="AlphaFoldDB" id="A0A9N7Z5G8"/>
<evidence type="ECO:0000313" key="1">
    <source>
        <dbReference type="EMBL" id="CAB1450961.1"/>
    </source>
</evidence>
<dbReference type="Proteomes" id="UP001153269">
    <property type="component" value="Unassembled WGS sequence"/>
</dbReference>
<reference evidence="1" key="1">
    <citation type="submission" date="2020-03" db="EMBL/GenBank/DDBJ databases">
        <authorList>
            <person name="Weist P."/>
        </authorList>
    </citation>
    <scope>NUCLEOTIDE SEQUENCE</scope>
</reference>
<organism evidence="1 2">
    <name type="scientific">Pleuronectes platessa</name>
    <name type="common">European plaice</name>
    <dbReference type="NCBI Taxonomy" id="8262"/>
    <lineage>
        <taxon>Eukaryota</taxon>
        <taxon>Metazoa</taxon>
        <taxon>Chordata</taxon>
        <taxon>Craniata</taxon>
        <taxon>Vertebrata</taxon>
        <taxon>Euteleostomi</taxon>
        <taxon>Actinopterygii</taxon>
        <taxon>Neopterygii</taxon>
        <taxon>Teleostei</taxon>
        <taxon>Neoteleostei</taxon>
        <taxon>Acanthomorphata</taxon>
        <taxon>Carangaria</taxon>
        <taxon>Pleuronectiformes</taxon>
        <taxon>Pleuronectoidei</taxon>
        <taxon>Pleuronectidae</taxon>
        <taxon>Pleuronectes</taxon>
    </lineage>
</organism>
<sequence>MFLTRSVASSLGHFAVLAGDLRCWRGRAGWGGGDRRDSVMSLSRRALNTAPPSIHPPHPSLRSPSSCVLNAIAITASSFLFFALSSPALPSSFLPSFKAPLGSLFRNYNCSGFRQFDQMQGSAYPGVALKSRTEPTDTFLSLVITRQAPVQTPSFQIIIFISASKPRTLDGVEDADFYGLEKNLNQRACFTVQNQTDACTYDHMHTQTQCSGFVMSPASGQQESCISGPTFRGEAKKRLYLLPPPTCEQLSFSPRAATLRDLSISPTDCARKPLQPTPTGSQSGLCMTRGKFPPWSFLISKVPARGGSSRRRVASPLFRGPVWAGAGLTQVLKFFRSDKVPC</sequence>
<name>A0A9N7Z5G8_PLEPL</name>
<proteinExistence type="predicted"/>
<gene>
    <name evidence="1" type="ORF">PLEPLA_LOCUS38653</name>
</gene>
<accession>A0A9N7Z5G8</accession>
<keyword evidence="2" id="KW-1185">Reference proteome</keyword>
<protein>
    <submittedName>
        <fullName evidence="1">Uncharacterized protein</fullName>
    </submittedName>
</protein>
<dbReference type="EMBL" id="CADEAL010004071">
    <property type="protein sequence ID" value="CAB1450961.1"/>
    <property type="molecule type" value="Genomic_DNA"/>
</dbReference>
<comment type="caution">
    <text evidence="1">The sequence shown here is derived from an EMBL/GenBank/DDBJ whole genome shotgun (WGS) entry which is preliminary data.</text>
</comment>
<evidence type="ECO:0000313" key="2">
    <source>
        <dbReference type="Proteomes" id="UP001153269"/>
    </source>
</evidence>